<organism evidence="10 11">
    <name type="scientific">Paramuricea clavata</name>
    <name type="common">Red gorgonian</name>
    <name type="synonym">Violescent sea-whip</name>
    <dbReference type="NCBI Taxonomy" id="317549"/>
    <lineage>
        <taxon>Eukaryota</taxon>
        <taxon>Metazoa</taxon>
        <taxon>Cnidaria</taxon>
        <taxon>Anthozoa</taxon>
        <taxon>Octocorallia</taxon>
        <taxon>Malacalcyonacea</taxon>
        <taxon>Plexauridae</taxon>
        <taxon>Paramuricea</taxon>
    </lineage>
</organism>
<keyword evidence="6" id="KW-0472">Membrane</keyword>
<dbReference type="GO" id="GO:0022841">
    <property type="term" value="F:potassium ion leak channel activity"/>
    <property type="evidence" value="ECO:0007669"/>
    <property type="project" value="TreeGrafter"/>
</dbReference>
<evidence type="ECO:0000259" key="9">
    <source>
        <dbReference type="Pfam" id="PF07885"/>
    </source>
</evidence>
<feature type="domain" description="Potassium channel" evidence="9">
    <location>
        <begin position="145"/>
        <end position="220"/>
    </location>
</feature>
<evidence type="ECO:0000256" key="1">
    <source>
        <dbReference type="ARBA" id="ARBA00004141"/>
    </source>
</evidence>
<name>A0A6S7HXM5_PARCT</name>
<keyword evidence="5 8" id="KW-0406">Ion transport</keyword>
<dbReference type="EMBL" id="CACRXK020006820">
    <property type="protein sequence ID" value="CAB4010534.1"/>
    <property type="molecule type" value="Genomic_DNA"/>
</dbReference>
<dbReference type="GO" id="GO:0030322">
    <property type="term" value="P:stabilization of membrane potential"/>
    <property type="evidence" value="ECO:0007669"/>
    <property type="project" value="TreeGrafter"/>
</dbReference>
<protein>
    <submittedName>
        <fullName evidence="10">Potassium channel subfamily K member 9-like</fullName>
    </submittedName>
</protein>
<dbReference type="GO" id="GO:0005886">
    <property type="term" value="C:plasma membrane"/>
    <property type="evidence" value="ECO:0007669"/>
    <property type="project" value="TreeGrafter"/>
</dbReference>
<dbReference type="InterPro" id="IPR003280">
    <property type="entry name" value="2pore_dom_K_chnl"/>
</dbReference>
<comment type="caution">
    <text evidence="10">The sequence shown here is derived from an EMBL/GenBank/DDBJ whole genome shotgun (WGS) entry which is preliminary data.</text>
</comment>
<evidence type="ECO:0000256" key="8">
    <source>
        <dbReference type="RuleBase" id="RU003857"/>
    </source>
</evidence>
<sequence length="254" mass="28558">MLIGALLFWATEGKRKISEPTEVDFQTMYNMSKQDYNLLLESVRNDTSSPTIDRLPWTFGNSFYFVLVLITTIGYGHLSPVTWQGQVFCIFFSLIGIPITAMMLKSVGEFIAKATTAILRAFERRVLKREPENLVRKCFIATFVLMIFMLLGGAVVTKASEGWSIMEGIYFTFVTMSTIGFGDYVVNDGAYVHKNMTRTVITQLNLVFFILGLGVVSSVLCSISQLLESGGLGCRKRREEIDQNEKTEVTDIET</sequence>
<dbReference type="Proteomes" id="UP001152795">
    <property type="component" value="Unassembled WGS sequence"/>
</dbReference>
<gene>
    <name evidence="10" type="ORF">PACLA_8A065134</name>
</gene>
<evidence type="ECO:0000256" key="4">
    <source>
        <dbReference type="ARBA" id="ARBA00022989"/>
    </source>
</evidence>
<reference evidence="10" key="1">
    <citation type="submission" date="2020-04" db="EMBL/GenBank/DDBJ databases">
        <authorList>
            <person name="Alioto T."/>
            <person name="Alioto T."/>
            <person name="Gomez Garrido J."/>
        </authorList>
    </citation>
    <scope>NUCLEOTIDE SEQUENCE</scope>
    <source>
        <strain evidence="10">A484AB</strain>
    </source>
</reference>
<dbReference type="PRINTS" id="PR01333">
    <property type="entry name" value="2POREKCHANEL"/>
</dbReference>
<evidence type="ECO:0000256" key="3">
    <source>
        <dbReference type="ARBA" id="ARBA00022692"/>
    </source>
</evidence>
<evidence type="ECO:0000256" key="5">
    <source>
        <dbReference type="ARBA" id="ARBA00023065"/>
    </source>
</evidence>
<dbReference type="InterPro" id="IPR013099">
    <property type="entry name" value="K_chnl_dom"/>
</dbReference>
<keyword evidence="3 8" id="KW-0812">Transmembrane</keyword>
<dbReference type="OrthoDB" id="297496at2759"/>
<dbReference type="Pfam" id="PF07885">
    <property type="entry name" value="Ion_trans_2"/>
    <property type="match status" value="2"/>
</dbReference>
<dbReference type="SUPFAM" id="SSF81324">
    <property type="entry name" value="Voltage-gated potassium channels"/>
    <property type="match status" value="2"/>
</dbReference>
<evidence type="ECO:0000256" key="7">
    <source>
        <dbReference type="ARBA" id="ARBA00023303"/>
    </source>
</evidence>
<comment type="subcellular location">
    <subcellularLocation>
        <location evidence="1">Membrane</location>
        <topology evidence="1">Multi-pass membrane protein</topology>
    </subcellularLocation>
</comment>
<evidence type="ECO:0000256" key="6">
    <source>
        <dbReference type="ARBA" id="ARBA00023136"/>
    </source>
</evidence>
<dbReference type="PANTHER" id="PTHR11003:SF345">
    <property type="entry name" value="TWIK FAMILY OF POTASSIUM CHANNELS PROTEIN 18"/>
    <property type="match status" value="1"/>
</dbReference>
<comment type="similarity">
    <text evidence="8">Belongs to the two pore domain potassium channel (TC 1.A.1.8) family.</text>
</comment>
<keyword evidence="11" id="KW-1185">Reference proteome</keyword>
<accession>A0A6S7HXM5</accession>
<evidence type="ECO:0000313" key="10">
    <source>
        <dbReference type="EMBL" id="CAB4010534.1"/>
    </source>
</evidence>
<keyword evidence="4" id="KW-1133">Transmembrane helix</keyword>
<feature type="domain" description="Potassium channel" evidence="9">
    <location>
        <begin position="56"/>
        <end position="112"/>
    </location>
</feature>
<keyword evidence="7 8" id="KW-0407">Ion channel</keyword>
<evidence type="ECO:0000313" key="11">
    <source>
        <dbReference type="Proteomes" id="UP001152795"/>
    </source>
</evidence>
<dbReference type="PANTHER" id="PTHR11003">
    <property type="entry name" value="POTASSIUM CHANNEL, SUBFAMILY K"/>
    <property type="match status" value="1"/>
</dbReference>
<evidence type="ECO:0000256" key="2">
    <source>
        <dbReference type="ARBA" id="ARBA00022448"/>
    </source>
</evidence>
<proteinExistence type="inferred from homology"/>
<dbReference type="AlphaFoldDB" id="A0A6S7HXM5"/>
<dbReference type="GO" id="GO:0015271">
    <property type="term" value="F:outward rectifier potassium channel activity"/>
    <property type="evidence" value="ECO:0007669"/>
    <property type="project" value="TreeGrafter"/>
</dbReference>
<dbReference type="Gene3D" id="1.10.287.70">
    <property type="match status" value="1"/>
</dbReference>
<keyword evidence="2 8" id="KW-0813">Transport</keyword>